<dbReference type="Pfam" id="PF00646">
    <property type="entry name" value="F-box"/>
    <property type="match status" value="1"/>
</dbReference>
<feature type="compositionally biased region" description="Acidic residues" evidence="1">
    <location>
        <begin position="393"/>
        <end position="419"/>
    </location>
</feature>
<dbReference type="CDD" id="cd09917">
    <property type="entry name" value="F-box_SF"/>
    <property type="match status" value="1"/>
</dbReference>
<dbReference type="AlphaFoldDB" id="J4I2A7"/>
<dbReference type="InParanoid" id="J4I2A7"/>
<sequence length="530" mass="59544">MSYAEQVLLQSLSNLSLRPSASCTPCTVDLRQLPQVVLGRILVHLSNKDIFSLAATCRNLHQWSCWAYRTIHFELGEGAVNKLVQAVTSLEKLAKVLQQRPQYQGYVITLSLYDSERDLTSPGAAPPGHYSNLVAVMDAYLGQVVCYAQNLLHFFFDASTVGANFALPRTIEALAHACQLEVVALVNATASPVDLANACLAESKNLRQVSVHSQVDIRWAEMFLRNQSKIRRLQLTQGERPDTWLETLAESSMVWSALEDLSIMCRGDDVLNFFNVITHCVTARAWTGLTSLSLAADFPFEQLAMLAQVPLRRLRLVVNVRGTYLPDFGPGMIGGVLAYLPSLEEIILDHYKMTEYVPVLGPELLGAWCDCIRNASHIRKLVIPTYFAIDPESPLDDEEDEGWSLNGEDGESEASDEENVGMSEYTEETQDRTRAVLRCLPVLSESMAGIYEHIVMFAEEFFDDHLRSLNLQELRLLHDNPNTCNRESIGFEQATDIFTTREGIERLGFLSRRIGGKYDMFWEHARKDTI</sequence>
<evidence type="ECO:0000313" key="4">
    <source>
        <dbReference type="Proteomes" id="UP000006352"/>
    </source>
</evidence>
<feature type="domain" description="F-box" evidence="2">
    <location>
        <begin position="27"/>
        <end position="62"/>
    </location>
</feature>
<dbReference type="SUPFAM" id="SSF52047">
    <property type="entry name" value="RNI-like"/>
    <property type="match status" value="1"/>
</dbReference>
<evidence type="ECO:0000256" key="1">
    <source>
        <dbReference type="SAM" id="MobiDB-lite"/>
    </source>
</evidence>
<dbReference type="InterPro" id="IPR036047">
    <property type="entry name" value="F-box-like_dom_sf"/>
</dbReference>
<keyword evidence="4" id="KW-1185">Reference proteome</keyword>
<feature type="region of interest" description="Disordered" evidence="1">
    <location>
        <begin position="392"/>
        <end position="429"/>
    </location>
</feature>
<dbReference type="STRING" id="599839.J4I2A7"/>
<evidence type="ECO:0000313" key="3">
    <source>
        <dbReference type="EMBL" id="CCM05922.1"/>
    </source>
</evidence>
<reference evidence="3 4" key="1">
    <citation type="journal article" date="2012" name="Appl. Environ. Microbiol.">
        <title>Short-read sequencing for genomic analysis of the brown rot fungus Fibroporia radiculosa.</title>
        <authorList>
            <person name="Tang J.D."/>
            <person name="Perkins A.D."/>
            <person name="Sonstegard T.S."/>
            <person name="Schroeder S.G."/>
            <person name="Burgess S.C."/>
            <person name="Diehl S.V."/>
        </authorList>
    </citation>
    <scope>NUCLEOTIDE SEQUENCE [LARGE SCALE GENOMIC DNA]</scope>
    <source>
        <strain evidence="3 4">TFFH 294</strain>
    </source>
</reference>
<organism evidence="3 4">
    <name type="scientific">Fibroporia radiculosa</name>
    <dbReference type="NCBI Taxonomy" id="599839"/>
    <lineage>
        <taxon>Eukaryota</taxon>
        <taxon>Fungi</taxon>
        <taxon>Dikarya</taxon>
        <taxon>Basidiomycota</taxon>
        <taxon>Agaricomycotina</taxon>
        <taxon>Agaricomycetes</taxon>
        <taxon>Polyporales</taxon>
        <taxon>Fibroporiaceae</taxon>
        <taxon>Fibroporia</taxon>
    </lineage>
</organism>
<dbReference type="PROSITE" id="PS50181">
    <property type="entry name" value="FBOX"/>
    <property type="match status" value="1"/>
</dbReference>
<dbReference type="RefSeq" id="XP_012185205.1">
    <property type="nucleotide sequence ID" value="XM_012329815.1"/>
</dbReference>
<proteinExistence type="predicted"/>
<dbReference type="GeneID" id="24100833"/>
<accession>J4I2A7</accession>
<evidence type="ECO:0000259" key="2">
    <source>
        <dbReference type="PROSITE" id="PS50181"/>
    </source>
</evidence>
<dbReference type="OrthoDB" id="2790019at2759"/>
<dbReference type="Proteomes" id="UP000006352">
    <property type="component" value="Unassembled WGS sequence"/>
</dbReference>
<dbReference type="InterPro" id="IPR001810">
    <property type="entry name" value="F-box_dom"/>
</dbReference>
<name>J4I2A7_9APHY</name>
<dbReference type="EMBL" id="HE797213">
    <property type="protein sequence ID" value="CCM05922.1"/>
    <property type="molecule type" value="Genomic_DNA"/>
</dbReference>
<dbReference type="HOGENOM" id="CLU_513913_0_0_1"/>
<gene>
    <name evidence="3" type="ORF">FIBRA_08160</name>
</gene>
<protein>
    <recommendedName>
        <fullName evidence="2">F-box domain-containing protein</fullName>
    </recommendedName>
</protein>
<dbReference type="SUPFAM" id="SSF81383">
    <property type="entry name" value="F-box domain"/>
    <property type="match status" value="1"/>
</dbReference>